<dbReference type="PANTHER" id="PTHR43467:SF1">
    <property type="entry name" value="PRECORRIN-6A SYNTHASE [DEACETYLATING]"/>
    <property type="match status" value="1"/>
</dbReference>
<keyword evidence="3 7" id="KW-0489">Methyltransferase</keyword>
<dbReference type="InterPro" id="IPR035996">
    <property type="entry name" value="4pyrrol_Methylase_sf"/>
</dbReference>
<dbReference type="NCBIfam" id="TIGR02434">
    <property type="entry name" value="CobF"/>
    <property type="match status" value="1"/>
</dbReference>
<dbReference type="InterPro" id="IPR014777">
    <property type="entry name" value="4pyrrole_Mease_sub1"/>
</dbReference>
<reference evidence="7 8" key="1">
    <citation type="submission" date="2024-06" db="EMBL/GenBank/DDBJ databases">
        <title>The Natural Products Discovery Center: Release of the First 8490 Sequenced Strains for Exploring Actinobacteria Biosynthetic Diversity.</title>
        <authorList>
            <person name="Kalkreuter E."/>
            <person name="Kautsar S.A."/>
            <person name="Yang D."/>
            <person name="Bader C.D."/>
            <person name="Teijaro C.N."/>
            <person name="Fluegel L."/>
            <person name="Davis C.M."/>
            <person name="Simpson J.R."/>
            <person name="Lauterbach L."/>
            <person name="Steele A.D."/>
            <person name="Gui C."/>
            <person name="Meng S."/>
            <person name="Li G."/>
            <person name="Viehrig K."/>
            <person name="Ye F."/>
            <person name="Su P."/>
            <person name="Kiefer A.F."/>
            <person name="Nichols A."/>
            <person name="Cepeda A.J."/>
            <person name="Yan W."/>
            <person name="Fan B."/>
            <person name="Jiang Y."/>
            <person name="Adhikari A."/>
            <person name="Zheng C.-J."/>
            <person name="Schuster L."/>
            <person name="Cowan T.M."/>
            <person name="Smanski M.J."/>
            <person name="Chevrette M.G."/>
            <person name="De Carvalho L.P.S."/>
            <person name="Shen B."/>
        </authorList>
    </citation>
    <scope>NUCLEOTIDE SEQUENCE [LARGE SCALE GENOMIC DNA]</scope>
    <source>
        <strain evidence="7 8">NPDC050403</strain>
    </source>
</reference>
<evidence type="ECO:0000259" key="6">
    <source>
        <dbReference type="Pfam" id="PF00590"/>
    </source>
</evidence>
<dbReference type="GO" id="GO:0043819">
    <property type="term" value="F:precorrin-6A synthase (deacetylating) activity"/>
    <property type="evidence" value="ECO:0007669"/>
    <property type="project" value="UniProtKB-EC"/>
</dbReference>
<evidence type="ECO:0000313" key="7">
    <source>
        <dbReference type="EMBL" id="MEV0709761.1"/>
    </source>
</evidence>
<dbReference type="Pfam" id="PF00590">
    <property type="entry name" value="TP_methylase"/>
    <property type="match status" value="1"/>
</dbReference>
<dbReference type="InterPro" id="IPR012797">
    <property type="entry name" value="CobF"/>
</dbReference>
<organism evidence="7 8">
    <name type="scientific">Nocardia aurea</name>
    <dbReference type="NCBI Taxonomy" id="2144174"/>
    <lineage>
        <taxon>Bacteria</taxon>
        <taxon>Bacillati</taxon>
        <taxon>Actinomycetota</taxon>
        <taxon>Actinomycetes</taxon>
        <taxon>Mycobacteriales</taxon>
        <taxon>Nocardiaceae</taxon>
        <taxon>Nocardia</taxon>
    </lineage>
</organism>
<proteinExistence type="predicted"/>
<dbReference type="SUPFAM" id="SSF53790">
    <property type="entry name" value="Tetrapyrrole methylase"/>
    <property type="match status" value="1"/>
</dbReference>
<evidence type="ECO:0000256" key="5">
    <source>
        <dbReference type="ARBA" id="ARBA00022691"/>
    </source>
</evidence>
<dbReference type="Gene3D" id="3.30.950.10">
    <property type="entry name" value="Methyltransferase, Cobalt-precorrin-4 Transmethylase, Domain 2"/>
    <property type="match status" value="1"/>
</dbReference>
<keyword evidence="4 7" id="KW-0808">Transferase</keyword>
<dbReference type="EMBL" id="JBFAKC010000008">
    <property type="protein sequence ID" value="MEV0709761.1"/>
    <property type="molecule type" value="Genomic_DNA"/>
</dbReference>
<dbReference type="InterPro" id="IPR000878">
    <property type="entry name" value="4pyrrol_Mease"/>
</dbReference>
<protein>
    <submittedName>
        <fullName evidence="7">Precorrin-6A synthase (Deacetylating)</fullName>
        <ecNumber evidence="7">2.1.1.152</ecNumber>
    </submittedName>
</protein>
<evidence type="ECO:0000256" key="3">
    <source>
        <dbReference type="ARBA" id="ARBA00022603"/>
    </source>
</evidence>
<evidence type="ECO:0000256" key="1">
    <source>
        <dbReference type="ARBA" id="ARBA00004953"/>
    </source>
</evidence>
<sequence length="261" mass="29214">MRKLYVIGIGAGDPDQVTMQAVKAMRQVEVFFVIGKGDDKSELVDVRTAILTEHMDRPYRVVEITDPPRDRTPADYQGVVEDWHDRRSALLEAAFAEAEGIGGILVWGDPSLYDSTLRMIERVLERGAEKFDYEVIPGITSAQALAARHRMVLHRIGEPVHITTGRRLRETGLRESALVMLDGECSFTEVPGDDVHIWWGAYLGMPDETLIEGPLRAVEARIVEERARLRAAKGWIMDIYLLRRDRPGNGSVRPVSVGGGR</sequence>
<dbReference type="InterPro" id="IPR014776">
    <property type="entry name" value="4pyrrole_Mease_sub2"/>
</dbReference>
<evidence type="ECO:0000256" key="2">
    <source>
        <dbReference type="ARBA" id="ARBA00022573"/>
    </source>
</evidence>
<keyword evidence="5" id="KW-0949">S-adenosyl-L-methionine</keyword>
<keyword evidence="8" id="KW-1185">Reference proteome</keyword>
<comment type="pathway">
    <text evidence="1">Cofactor biosynthesis; adenosylcobalamin biosynthesis.</text>
</comment>
<dbReference type="PANTHER" id="PTHR43467">
    <property type="entry name" value="COBALT-PRECORRIN-2 C(20)-METHYLTRANSFERASE"/>
    <property type="match status" value="1"/>
</dbReference>
<dbReference type="Proteomes" id="UP001551695">
    <property type="component" value="Unassembled WGS sequence"/>
</dbReference>
<evidence type="ECO:0000313" key="8">
    <source>
        <dbReference type="Proteomes" id="UP001551695"/>
    </source>
</evidence>
<gene>
    <name evidence="7" type="primary">cobF</name>
    <name evidence="7" type="ORF">AB0I48_19535</name>
</gene>
<comment type="caution">
    <text evidence="7">The sequence shown here is derived from an EMBL/GenBank/DDBJ whole genome shotgun (WGS) entry which is preliminary data.</text>
</comment>
<feature type="domain" description="Tetrapyrrole methylase" evidence="6">
    <location>
        <begin position="3"/>
        <end position="217"/>
    </location>
</feature>
<dbReference type="Gene3D" id="3.40.1010.10">
    <property type="entry name" value="Cobalt-precorrin-4 Transmethylase, Domain 1"/>
    <property type="match status" value="1"/>
</dbReference>
<dbReference type="EC" id="2.1.1.152" evidence="7"/>
<name>A0ABV3FWF7_9NOCA</name>
<dbReference type="PIRSF" id="PIRSF036525">
    <property type="entry name" value="CobF"/>
    <property type="match status" value="1"/>
</dbReference>
<dbReference type="CDD" id="cd11643">
    <property type="entry name" value="Precorrin-6A-synthase"/>
    <property type="match status" value="1"/>
</dbReference>
<dbReference type="RefSeq" id="WP_357785662.1">
    <property type="nucleotide sequence ID" value="NZ_JBFAKC010000008.1"/>
</dbReference>
<dbReference type="GO" id="GO:0032259">
    <property type="term" value="P:methylation"/>
    <property type="evidence" value="ECO:0007669"/>
    <property type="project" value="UniProtKB-KW"/>
</dbReference>
<evidence type="ECO:0000256" key="4">
    <source>
        <dbReference type="ARBA" id="ARBA00022679"/>
    </source>
</evidence>
<keyword evidence="2" id="KW-0169">Cobalamin biosynthesis</keyword>
<accession>A0ABV3FWF7</accession>